<evidence type="ECO:0000256" key="3">
    <source>
        <dbReference type="HAMAP-Rule" id="MF_02071"/>
    </source>
</evidence>
<dbReference type="InterPro" id="IPR009009">
    <property type="entry name" value="RlpA-like_DPBB"/>
</dbReference>
<dbReference type="HAMAP" id="MF_02071">
    <property type="entry name" value="RlpA"/>
    <property type="match status" value="1"/>
</dbReference>
<proteinExistence type="inferred from homology"/>
<dbReference type="CDD" id="cd22268">
    <property type="entry name" value="DPBB_RlpA-like"/>
    <property type="match status" value="1"/>
</dbReference>
<accession>A0A1I5RZV2</accession>
<sequence length="286" mass="32011" precursor="true">MKIFKTFSWVVPFLLLTLPTMAQIGEEFYGKASYYADYLHGKVTSNGERYQKDCYTAAHLDLPFNTFLEVTNTETGKMTIVKVNDRGPFVADRMIDLSYAAARDIDLLQSGIASVKIKIIGMDNPAYTIPNYTASQKGEFNLEFKQYAPVKVVMKEGRVLVVEEKEKSDSLIADVTKAPEASKEESIKHHFVKLTMDKDGRMRLDSTDIPDAETKFSPVAENTSKDKVSENQQVKEVGASAVSSENIHKSIRSSGKEPDSGQTFVKIYKENEGRVRADSTVLNKPR</sequence>
<dbReference type="GO" id="GO:0000270">
    <property type="term" value="P:peptidoglycan metabolic process"/>
    <property type="evidence" value="ECO:0007669"/>
    <property type="project" value="UniProtKB-UniRule"/>
</dbReference>
<keyword evidence="3" id="KW-0732">Signal</keyword>
<evidence type="ECO:0000259" key="6">
    <source>
        <dbReference type="Pfam" id="PF03330"/>
    </source>
</evidence>
<feature type="region of interest" description="Disordered" evidence="5">
    <location>
        <begin position="221"/>
        <end position="263"/>
    </location>
</feature>
<organism evidence="7 8">
    <name type="scientific">Pseudarcicella hirudinis</name>
    <dbReference type="NCBI Taxonomy" id="1079859"/>
    <lineage>
        <taxon>Bacteria</taxon>
        <taxon>Pseudomonadati</taxon>
        <taxon>Bacteroidota</taxon>
        <taxon>Cytophagia</taxon>
        <taxon>Cytophagales</taxon>
        <taxon>Flectobacillaceae</taxon>
        <taxon>Pseudarcicella</taxon>
    </lineage>
</organism>
<feature type="chain" id="PRO_5011800538" description="Probable endolytic peptidoglycan transglycosylase RlpA" evidence="3">
    <location>
        <begin position="23"/>
        <end position="286"/>
    </location>
</feature>
<dbReference type="InterPro" id="IPR034718">
    <property type="entry name" value="RlpA"/>
</dbReference>
<evidence type="ECO:0000256" key="1">
    <source>
        <dbReference type="ARBA" id="ARBA00023239"/>
    </source>
</evidence>
<dbReference type="EMBL" id="FOXH01000004">
    <property type="protein sequence ID" value="SFP63811.1"/>
    <property type="molecule type" value="Genomic_DNA"/>
</dbReference>
<dbReference type="GO" id="GO:0008932">
    <property type="term" value="F:lytic endotransglycosylase activity"/>
    <property type="evidence" value="ECO:0007669"/>
    <property type="project" value="UniProtKB-UniRule"/>
</dbReference>
<dbReference type="Pfam" id="PF03330">
    <property type="entry name" value="DPBB_1"/>
    <property type="match status" value="1"/>
</dbReference>
<name>A0A1I5RZV2_9BACT</name>
<dbReference type="InterPro" id="IPR012997">
    <property type="entry name" value="RplA"/>
</dbReference>
<dbReference type="PANTHER" id="PTHR34183:SF1">
    <property type="entry name" value="ENDOLYTIC PEPTIDOGLYCAN TRANSGLYCOSYLASE RLPA"/>
    <property type="match status" value="1"/>
</dbReference>
<dbReference type="Proteomes" id="UP000199306">
    <property type="component" value="Unassembled WGS sequence"/>
</dbReference>
<comment type="similarity">
    <text evidence="3 4">Belongs to the RlpA family.</text>
</comment>
<protein>
    <recommendedName>
        <fullName evidence="3">Probable endolytic peptidoglycan transglycosylase RlpA</fullName>
        <ecNumber evidence="3">4.2.2.-</ecNumber>
    </recommendedName>
</protein>
<dbReference type="RefSeq" id="WP_092015917.1">
    <property type="nucleotide sequence ID" value="NZ_FOXH01000004.1"/>
</dbReference>
<dbReference type="AlphaFoldDB" id="A0A1I5RZV2"/>
<dbReference type="NCBIfam" id="TIGR00413">
    <property type="entry name" value="rlpA"/>
    <property type="match status" value="1"/>
</dbReference>
<evidence type="ECO:0000256" key="5">
    <source>
        <dbReference type="SAM" id="MobiDB-lite"/>
    </source>
</evidence>
<comment type="function">
    <text evidence="3">Lytic transglycosylase with a strong preference for naked glycan strands that lack stem peptides.</text>
</comment>
<evidence type="ECO:0000256" key="4">
    <source>
        <dbReference type="RuleBase" id="RU003495"/>
    </source>
</evidence>
<dbReference type="EC" id="4.2.2.-" evidence="3"/>
<evidence type="ECO:0000313" key="8">
    <source>
        <dbReference type="Proteomes" id="UP000199306"/>
    </source>
</evidence>
<dbReference type="PANTHER" id="PTHR34183">
    <property type="entry name" value="ENDOLYTIC PEPTIDOGLYCAN TRANSGLYCOSYLASE RLPA"/>
    <property type="match status" value="1"/>
</dbReference>
<dbReference type="SUPFAM" id="SSF50685">
    <property type="entry name" value="Barwin-like endoglucanases"/>
    <property type="match status" value="1"/>
</dbReference>
<dbReference type="GO" id="GO:0071555">
    <property type="term" value="P:cell wall organization"/>
    <property type="evidence" value="ECO:0007669"/>
    <property type="project" value="UniProtKB-KW"/>
</dbReference>
<dbReference type="InterPro" id="IPR036908">
    <property type="entry name" value="RlpA-like_sf"/>
</dbReference>
<keyword evidence="7" id="KW-0449">Lipoprotein</keyword>
<keyword evidence="2 3" id="KW-0961">Cell wall biogenesis/degradation</keyword>
<feature type="signal peptide" evidence="3">
    <location>
        <begin position="1"/>
        <end position="22"/>
    </location>
</feature>
<keyword evidence="1 3" id="KW-0456">Lyase</keyword>
<dbReference type="STRING" id="1079859.SAMN04515674_104322"/>
<feature type="domain" description="RlpA-like protein double-psi beta-barrel" evidence="6">
    <location>
        <begin position="30"/>
        <end position="117"/>
    </location>
</feature>
<dbReference type="Gene3D" id="2.40.40.10">
    <property type="entry name" value="RlpA-like domain"/>
    <property type="match status" value="1"/>
</dbReference>
<gene>
    <name evidence="3" type="primary">rlpA</name>
    <name evidence="7" type="ORF">SAMN04515674_104322</name>
</gene>
<keyword evidence="8" id="KW-1185">Reference proteome</keyword>
<reference evidence="7 8" key="1">
    <citation type="submission" date="2016-10" db="EMBL/GenBank/DDBJ databases">
        <authorList>
            <person name="de Groot N.N."/>
        </authorList>
    </citation>
    <scope>NUCLEOTIDE SEQUENCE [LARGE SCALE GENOMIC DNA]</scope>
    <source>
        <strain evidence="8">E92,LMG 26720,CCM 7988</strain>
    </source>
</reference>
<evidence type="ECO:0000313" key="7">
    <source>
        <dbReference type="EMBL" id="SFP63811.1"/>
    </source>
</evidence>
<evidence type="ECO:0000256" key="2">
    <source>
        <dbReference type="ARBA" id="ARBA00023316"/>
    </source>
</evidence>
<dbReference type="OrthoDB" id="9779128at2"/>